<comment type="subcellular location">
    <subcellularLocation>
        <location evidence="1">Cell envelope</location>
    </subcellularLocation>
</comment>
<accession>A0ABS5DWJ1</accession>
<evidence type="ECO:0000256" key="1">
    <source>
        <dbReference type="ARBA" id="ARBA00004196"/>
    </source>
</evidence>
<keyword evidence="2" id="KW-0201">Cytochrome c-type biogenesis</keyword>
<protein>
    <submittedName>
        <fullName evidence="6">TlpA family protein disulfide reductase</fullName>
    </submittedName>
</protein>
<dbReference type="InterPro" id="IPR017937">
    <property type="entry name" value="Thioredoxin_CS"/>
</dbReference>
<proteinExistence type="predicted"/>
<evidence type="ECO:0000313" key="6">
    <source>
        <dbReference type="EMBL" id="MBQ0935517.1"/>
    </source>
</evidence>
<evidence type="ECO:0000256" key="3">
    <source>
        <dbReference type="ARBA" id="ARBA00023284"/>
    </source>
</evidence>
<dbReference type="EMBL" id="JAGQDG010000003">
    <property type="protein sequence ID" value="MBQ0935517.1"/>
    <property type="molecule type" value="Genomic_DNA"/>
</dbReference>
<dbReference type="PANTHER" id="PTHR42852">
    <property type="entry name" value="THIOL:DISULFIDE INTERCHANGE PROTEIN DSBE"/>
    <property type="match status" value="1"/>
</dbReference>
<dbReference type="InterPro" id="IPR013766">
    <property type="entry name" value="Thioredoxin_domain"/>
</dbReference>
<feature type="domain" description="Thioredoxin" evidence="5">
    <location>
        <begin position="44"/>
        <end position="184"/>
    </location>
</feature>
<keyword evidence="4" id="KW-0812">Transmembrane</keyword>
<dbReference type="CDD" id="cd02966">
    <property type="entry name" value="TlpA_like_family"/>
    <property type="match status" value="1"/>
</dbReference>
<keyword evidence="4" id="KW-0472">Membrane</keyword>
<comment type="caution">
    <text evidence="6">The sequence shown here is derived from an EMBL/GenBank/DDBJ whole genome shotgun (WGS) entry which is preliminary data.</text>
</comment>
<dbReference type="PANTHER" id="PTHR42852:SF18">
    <property type="entry name" value="CHROMOSOME UNDETERMINED SCAFFOLD_47, WHOLE GENOME SHOTGUN SEQUENCE"/>
    <property type="match status" value="1"/>
</dbReference>
<gene>
    <name evidence="6" type="ORF">KAK11_09280</name>
</gene>
<dbReference type="Pfam" id="PF08534">
    <property type="entry name" value="Redoxin"/>
    <property type="match status" value="1"/>
</dbReference>
<dbReference type="InterPro" id="IPR006311">
    <property type="entry name" value="TAT_signal"/>
</dbReference>
<dbReference type="Proteomes" id="UP000672097">
    <property type="component" value="Unassembled WGS sequence"/>
</dbReference>
<dbReference type="InterPro" id="IPR036249">
    <property type="entry name" value="Thioredoxin-like_sf"/>
</dbReference>
<sequence length="184" mass="19555">MTDTSSPPESPAARRGVLVGAGLLALLGGIGLAWRRYQLEAASPEAADLVWRQEVLTPNGAKMPLVSLRGRPLLINFWATWCPPCVKEMPELDAFAKAHSGQGWQVLGLAVDQQEAVKQFLTQTPVSFPIGIVGVDGLSLVRALGNPSGGLPFSVLFDARGQIVQQKMGATTAAELTQWAAAIR</sequence>
<dbReference type="InterPro" id="IPR013740">
    <property type="entry name" value="Redoxin"/>
</dbReference>
<dbReference type="Gene3D" id="3.40.30.10">
    <property type="entry name" value="Glutaredoxin"/>
    <property type="match status" value="1"/>
</dbReference>
<keyword evidence="4" id="KW-1133">Transmembrane helix</keyword>
<evidence type="ECO:0000256" key="2">
    <source>
        <dbReference type="ARBA" id="ARBA00022748"/>
    </source>
</evidence>
<dbReference type="RefSeq" id="WP_210808535.1">
    <property type="nucleotide sequence ID" value="NZ_JAGQDG010000003.1"/>
</dbReference>
<dbReference type="InterPro" id="IPR050553">
    <property type="entry name" value="Thioredoxin_ResA/DsbE_sf"/>
</dbReference>
<reference evidence="6 7" key="1">
    <citation type="submission" date="2021-04" db="EMBL/GenBank/DDBJ databases">
        <title>The genome sequence of type strain Ideonella paludis KCTC 32238.</title>
        <authorList>
            <person name="Liu Y."/>
        </authorList>
    </citation>
    <scope>NUCLEOTIDE SEQUENCE [LARGE SCALE GENOMIC DNA]</scope>
    <source>
        <strain evidence="6 7">KCTC 32238</strain>
    </source>
</reference>
<evidence type="ECO:0000259" key="5">
    <source>
        <dbReference type="PROSITE" id="PS51352"/>
    </source>
</evidence>
<evidence type="ECO:0000256" key="4">
    <source>
        <dbReference type="SAM" id="Phobius"/>
    </source>
</evidence>
<dbReference type="PROSITE" id="PS00194">
    <property type="entry name" value="THIOREDOXIN_1"/>
    <property type="match status" value="1"/>
</dbReference>
<dbReference type="SUPFAM" id="SSF52833">
    <property type="entry name" value="Thioredoxin-like"/>
    <property type="match status" value="1"/>
</dbReference>
<dbReference type="PROSITE" id="PS51318">
    <property type="entry name" value="TAT"/>
    <property type="match status" value="1"/>
</dbReference>
<dbReference type="PROSITE" id="PS51352">
    <property type="entry name" value="THIOREDOXIN_2"/>
    <property type="match status" value="1"/>
</dbReference>
<organism evidence="6 7">
    <name type="scientific">Ideonella paludis</name>
    <dbReference type="NCBI Taxonomy" id="1233411"/>
    <lineage>
        <taxon>Bacteria</taxon>
        <taxon>Pseudomonadati</taxon>
        <taxon>Pseudomonadota</taxon>
        <taxon>Betaproteobacteria</taxon>
        <taxon>Burkholderiales</taxon>
        <taxon>Sphaerotilaceae</taxon>
        <taxon>Ideonella</taxon>
    </lineage>
</organism>
<keyword evidence="7" id="KW-1185">Reference proteome</keyword>
<evidence type="ECO:0000313" key="7">
    <source>
        <dbReference type="Proteomes" id="UP000672097"/>
    </source>
</evidence>
<keyword evidence="3" id="KW-0676">Redox-active center</keyword>
<feature type="transmembrane region" description="Helical" evidence="4">
    <location>
        <begin position="12"/>
        <end position="34"/>
    </location>
</feature>
<name>A0ABS5DWJ1_9BURK</name>